<evidence type="ECO:0000313" key="3">
    <source>
        <dbReference type="Proteomes" id="UP000294530"/>
    </source>
</evidence>
<dbReference type="EMBL" id="SHOA02000036">
    <property type="protein sequence ID" value="TDH73473.1"/>
    <property type="molecule type" value="Genomic_DNA"/>
</dbReference>
<dbReference type="AlphaFoldDB" id="A0A976IKE7"/>
<evidence type="ECO:0000313" key="2">
    <source>
        <dbReference type="EMBL" id="TDH73474.1"/>
    </source>
</evidence>
<gene>
    <name evidence="1" type="ORF">CCR75_003082</name>
    <name evidence="2" type="ORF">CCR75_003083</name>
</gene>
<reference evidence="2" key="2">
    <citation type="submission" date="2021-07" db="EMBL/GenBank/DDBJ databases">
        <authorList>
            <person name="Fletcher K."/>
        </authorList>
    </citation>
    <scope>NUCLEOTIDE SEQUENCE</scope>
    <source>
        <strain evidence="2">SF5</strain>
    </source>
</reference>
<comment type="caution">
    <text evidence="2">The sequence shown here is derived from an EMBL/GenBank/DDBJ whole genome shotgun (WGS) entry which is preliminary data.</text>
</comment>
<dbReference type="GeneID" id="94346850"/>
<sequence length="68" mass="7754">MDAIWHRLSATLGITRKVVVCMLEQAPASLRELREASDQAYLERFVINLSAWSMAEWEKGNALARFVC</sequence>
<dbReference type="KEGG" id="blac:94346850"/>
<dbReference type="EMBL" id="SHOA02000036">
    <property type="protein sequence ID" value="TDH73474.1"/>
    <property type="molecule type" value="Genomic_DNA"/>
</dbReference>
<organism evidence="2 3">
    <name type="scientific">Bremia lactucae</name>
    <name type="common">Lettuce downy mildew</name>
    <dbReference type="NCBI Taxonomy" id="4779"/>
    <lineage>
        <taxon>Eukaryota</taxon>
        <taxon>Sar</taxon>
        <taxon>Stramenopiles</taxon>
        <taxon>Oomycota</taxon>
        <taxon>Peronosporomycetes</taxon>
        <taxon>Peronosporales</taxon>
        <taxon>Peronosporaceae</taxon>
        <taxon>Bremia</taxon>
    </lineage>
</organism>
<proteinExistence type="predicted"/>
<name>A0A976IKE7_BRELC</name>
<dbReference type="OrthoDB" id="67155at2759"/>
<dbReference type="Proteomes" id="UP000294530">
    <property type="component" value="Unassembled WGS sequence"/>
</dbReference>
<accession>A0A976IKE7</accession>
<keyword evidence="3" id="KW-1185">Reference proteome</keyword>
<reference evidence="2 3" key="1">
    <citation type="journal article" date="2021" name="Genome Biol.">
        <title>AFLAP: assembly-free linkage analysis pipeline using k-mers from genome sequencing data.</title>
        <authorList>
            <person name="Fletcher K."/>
            <person name="Zhang L."/>
            <person name="Gil J."/>
            <person name="Han R."/>
            <person name="Cavanaugh K."/>
            <person name="Michelmore R."/>
        </authorList>
    </citation>
    <scope>NUCLEOTIDE SEQUENCE [LARGE SCALE GENOMIC DNA]</scope>
    <source>
        <strain evidence="2 3">SF5</strain>
    </source>
</reference>
<protein>
    <submittedName>
        <fullName evidence="2">Uncharacterized protein</fullName>
    </submittedName>
</protein>
<dbReference type="RefSeq" id="XP_067822971.1">
    <property type="nucleotide sequence ID" value="XM_067961179.1"/>
</dbReference>
<evidence type="ECO:0000313" key="1">
    <source>
        <dbReference type="EMBL" id="TDH73473.1"/>
    </source>
</evidence>